<feature type="coiled-coil region" evidence="1">
    <location>
        <begin position="15"/>
        <end position="75"/>
    </location>
</feature>
<sequence length="289" mass="33644">MSEYHQLLEAIKNMNLEMKDQLITLDNKIESLEANITGKIINSIDNKFETIQSEVNTLKDKTNAQEKELERIDRESRKRNIVIFGVAEEKENGAYAELEKMVTDIITINLEIECSRQDIQFVTRMGKKRENKPRPILLSTTTMVKKIEIMKNKYKLESTGCYLKEDYPKKVLEIRKSLQEELKKEIEKGNRAYIKYDKLVILNKPINNKRRLSESPEHQKEASTSQKNEKTPTNSQNQPIKRNKTSKTSPTKQKSMSSFINKNYRELKATTTSPTQNKLNDTKTTPKRV</sequence>
<feature type="compositionally biased region" description="Low complexity" evidence="2">
    <location>
        <begin position="246"/>
        <end position="258"/>
    </location>
</feature>
<organism evidence="3 4">
    <name type="scientific">Plutella xylostella</name>
    <name type="common">Diamondback moth</name>
    <name type="synonym">Plutella maculipennis</name>
    <dbReference type="NCBI Taxonomy" id="51655"/>
    <lineage>
        <taxon>Eukaryota</taxon>
        <taxon>Metazoa</taxon>
        <taxon>Ecdysozoa</taxon>
        <taxon>Arthropoda</taxon>
        <taxon>Hexapoda</taxon>
        <taxon>Insecta</taxon>
        <taxon>Pterygota</taxon>
        <taxon>Neoptera</taxon>
        <taxon>Endopterygota</taxon>
        <taxon>Lepidoptera</taxon>
        <taxon>Glossata</taxon>
        <taxon>Ditrysia</taxon>
        <taxon>Yponomeutoidea</taxon>
        <taxon>Plutellidae</taxon>
        <taxon>Plutella</taxon>
    </lineage>
</organism>
<proteinExistence type="predicted"/>
<evidence type="ECO:0000313" key="3">
    <source>
        <dbReference type="EMBL" id="CAG9128046.1"/>
    </source>
</evidence>
<feature type="compositionally biased region" description="Basic and acidic residues" evidence="2">
    <location>
        <begin position="211"/>
        <end position="221"/>
    </location>
</feature>
<feature type="compositionally biased region" description="Polar residues" evidence="2">
    <location>
        <begin position="222"/>
        <end position="240"/>
    </location>
</feature>
<evidence type="ECO:0000256" key="1">
    <source>
        <dbReference type="SAM" id="Coils"/>
    </source>
</evidence>
<dbReference type="Gene3D" id="3.30.70.1820">
    <property type="entry name" value="L1 transposable element, RRM domain"/>
    <property type="match status" value="1"/>
</dbReference>
<evidence type="ECO:0000313" key="4">
    <source>
        <dbReference type="Proteomes" id="UP000653454"/>
    </source>
</evidence>
<protein>
    <submittedName>
        <fullName evidence="3">(diamondback moth) hypothetical protein</fullName>
    </submittedName>
</protein>
<name>A0A8S4FHY0_PLUXY</name>
<keyword evidence="4" id="KW-1185">Reference proteome</keyword>
<keyword evidence="1" id="KW-0175">Coiled coil</keyword>
<dbReference type="EMBL" id="CAJHNJ030000035">
    <property type="protein sequence ID" value="CAG9128046.1"/>
    <property type="molecule type" value="Genomic_DNA"/>
</dbReference>
<gene>
    <name evidence="3" type="ORF">PLXY2_LOCUS9053</name>
</gene>
<accession>A0A8S4FHY0</accession>
<evidence type="ECO:0000256" key="2">
    <source>
        <dbReference type="SAM" id="MobiDB-lite"/>
    </source>
</evidence>
<dbReference type="Proteomes" id="UP000653454">
    <property type="component" value="Unassembled WGS sequence"/>
</dbReference>
<feature type="region of interest" description="Disordered" evidence="2">
    <location>
        <begin position="209"/>
        <end position="289"/>
    </location>
</feature>
<dbReference type="AlphaFoldDB" id="A0A8S4FHY0"/>
<reference evidence="3" key="1">
    <citation type="submission" date="2020-11" db="EMBL/GenBank/DDBJ databases">
        <authorList>
            <person name="Whiteford S."/>
        </authorList>
    </citation>
    <scope>NUCLEOTIDE SEQUENCE</scope>
</reference>
<comment type="caution">
    <text evidence="3">The sequence shown here is derived from an EMBL/GenBank/DDBJ whole genome shotgun (WGS) entry which is preliminary data.</text>
</comment>
<feature type="compositionally biased region" description="Polar residues" evidence="2">
    <location>
        <begin position="269"/>
        <end position="283"/>
    </location>
</feature>